<dbReference type="AlphaFoldDB" id="A0A8J2NTF9"/>
<protein>
    <recommendedName>
        <fullName evidence="4">Diacylglycerol O-acyltransferase</fullName>
    </recommendedName>
</protein>
<dbReference type="Proteomes" id="UP000708208">
    <property type="component" value="Unassembled WGS sequence"/>
</dbReference>
<proteinExistence type="predicted"/>
<name>A0A8J2NTF9_9HEXA</name>
<keyword evidence="3" id="KW-1185">Reference proteome</keyword>
<keyword evidence="1" id="KW-1133">Transmembrane helix</keyword>
<keyword evidence="1" id="KW-0812">Transmembrane</keyword>
<evidence type="ECO:0008006" key="4">
    <source>
        <dbReference type="Google" id="ProtNLM"/>
    </source>
</evidence>
<organism evidence="2 3">
    <name type="scientific">Allacma fusca</name>
    <dbReference type="NCBI Taxonomy" id="39272"/>
    <lineage>
        <taxon>Eukaryota</taxon>
        <taxon>Metazoa</taxon>
        <taxon>Ecdysozoa</taxon>
        <taxon>Arthropoda</taxon>
        <taxon>Hexapoda</taxon>
        <taxon>Collembola</taxon>
        <taxon>Symphypleona</taxon>
        <taxon>Sminthuridae</taxon>
        <taxon>Allacma</taxon>
    </lineage>
</organism>
<sequence length="336" mass="38525">MYSDTQFLSSFVRMVGIVIFCLAIHVIFIPILLGVFLYRGIVTVLAKSLRPDLDSFVTGIDLSLLSHSPQEAVSNLLTSFIVKGNVSENRIQEMAQERILKLTDSEGNLVYKKLMQFWTPFLGYAFWKMDKSFFLSNHVRKYDYEDVILPKPCDEASLKEVMAQLLKLPWNPNQSHWEVLLVSEYKWELGPDTHDNYSLVIVRVDHSIVDAISGIGALEATFQSSFAIPKAVRNRTQFSLWEKYKLMYLFPYALTKQFPAILRKRYLNKLDSTKPYVYDATEKIPVSMIKKIKDNLGVDYGSVLHSAVNGGICQILETLKKTPPRIHRFDNYTSSS</sequence>
<dbReference type="OrthoDB" id="619536at2759"/>
<dbReference type="EMBL" id="CAJVCH010018663">
    <property type="protein sequence ID" value="CAG7686076.1"/>
    <property type="molecule type" value="Genomic_DNA"/>
</dbReference>
<feature type="transmembrane region" description="Helical" evidence="1">
    <location>
        <begin position="12"/>
        <end position="38"/>
    </location>
</feature>
<keyword evidence="1" id="KW-0472">Membrane</keyword>
<accession>A0A8J2NTF9</accession>
<comment type="caution">
    <text evidence="2">The sequence shown here is derived from an EMBL/GenBank/DDBJ whole genome shotgun (WGS) entry which is preliminary data.</text>
</comment>
<evidence type="ECO:0000313" key="3">
    <source>
        <dbReference type="Proteomes" id="UP000708208"/>
    </source>
</evidence>
<evidence type="ECO:0000313" key="2">
    <source>
        <dbReference type="EMBL" id="CAG7686076.1"/>
    </source>
</evidence>
<gene>
    <name evidence="2" type="ORF">AFUS01_LOCUS3155</name>
</gene>
<evidence type="ECO:0000256" key="1">
    <source>
        <dbReference type="SAM" id="Phobius"/>
    </source>
</evidence>
<reference evidence="2" key="1">
    <citation type="submission" date="2021-06" db="EMBL/GenBank/DDBJ databases">
        <authorList>
            <person name="Hodson N. C."/>
            <person name="Mongue J. A."/>
            <person name="Jaron S. K."/>
        </authorList>
    </citation>
    <scope>NUCLEOTIDE SEQUENCE</scope>
</reference>